<proteinExistence type="predicted"/>
<evidence type="ECO:0000313" key="1">
    <source>
        <dbReference type="EMBL" id="KNE00773.1"/>
    </source>
</evidence>
<name>A0A0L0P335_CANAR</name>
<dbReference type="EMBL" id="LGST01000017">
    <property type="protein sequence ID" value="KNE00773.1"/>
    <property type="molecule type" value="Genomic_DNA"/>
</dbReference>
<dbReference type="VEuPathDB" id="FungiDB:QG37_02304"/>
<protein>
    <submittedName>
        <fullName evidence="1">Uncharacterized protein</fullName>
    </submittedName>
</protein>
<evidence type="ECO:0000313" key="2">
    <source>
        <dbReference type="Proteomes" id="UP000037122"/>
    </source>
</evidence>
<dbReference type="AlphaFoldDB" id="A0A0L0P335"/>
<reference evidence="2" key="1">
    <citation type="journal article" date="2015" name="BMC Genomics">
        <title>Draft genome of a commonly misdiagnosed multidrug resistant pathogen Candida auris.</title>
        <authorList>
            <person name="Chatterjee S."/>
            <person name="Alampalli S.V."/>
            <person name="Nageshan R.K."/>
            <person name="Chettiar S.T."/>
            <person name="Joshi S."/>
            <person name="Tatu U.S."/>
        </authorList>
    </citation>
    <scope>NUCLEOTIDE SEQUENCE [LARGE SCALE GENOMIC DNA]</scope>
    <source>
        <strain evidence="2">6684</strain>
    </source>
</reference>
<comment type="caution">
    <text evidence="1">The sequence shown here is derived from an EMBL/GenBank/DDBJ whole genome shotgun (WGS) entry which is preliminary data.</text>
</comment>
<gene>
    <name evidence="1" type="ORF">QG37_02304</name>
</gene>
<accession>A0A0L0P335</accession>
<sequence length="83" mass="9127">MILVNLPKGLRERVPKGEAASVTCASVSCGGLEKGPFFMLRRVVGEEEGFKSSERSTRALEKGSIWQDRRRAGQCRFLGLGEV</sequence>
<dbReference type="Proteomes" id="UP000037122">
    <property type="component" value="Unassembled WGS sequence"/>
</dbReference>
<organism evidence="1 2">
    <name type="scientific">Candidozyma auris</name>
    <name type="common">Yeast</name>
    <name type="synonym">Candida auris</name>
    <dbReference type="NCBI Taxonomy" id="498019"/>
    <lineage>
        <taxon>Eukaryota</taxon>
        <taxon>Fungi</taxon>
        <taxon>Dikarya</taxon>
        <taxon>Ascomycota</taxon>
        <taxon>Saccharomycotina</taxon>
        <taxon>Pichiomycetes</taxon>
        <taxon>Metschnikowiaceae</taxon>
        <taxon>Candidozyma</taxon>
    </lineage>
</organism>